<feature type="compositionally biased region" description="Basic and acidic residues" evidence="1">
    <location>
        <begin position="19"/>
        <end position="29"/>
    </location>
</feature>
<name>A0ABN9RDN5_9DINO</name>
<feature type="compositionally biased region" description="Polar residues" evidence="1">
    <location>
        <begin position="106"/>
        <end position="119"/>
    </location>
</feature>
<feature type="compositionally biased region" description="Acidic residues" evidence="1">
    <location>
        <begin position="340"/>
        <end position="349"/>
    </location>
</feature>
<feature type="region of interest" description="Disordered" evidence="1">
    <location>
        <begin position="437"/>
        <end position="461"/>
    </location>
</feature>
<feature type="non-terminal residue" evidence="2">
    <location>
        <position position="1"/>
    </location>
</feature>
<accession>A0ABN9RDN5</accession>
<evidence type="ECO:0000313" key="2">
    <source>
        <dbReference type="EMBL" id="CAK0816438.1"/>
    </source>
</evidence>
<organism evidence="2 3">
    <name type="scientific">Prorocentrum cordatum</name>
    <dbReference type="NCBI Taxonomy" id="2364126"/>
    <lineage>
        <taxon>Eukaryota</taxon>
        <taxon>Sar</taxon>
        <taxon>Alveolata</taxon>
        <taxon>Dinophyceae</taxon>
        <taxon>Prorocentrales</taxon>
        <taxon>Prorocentraceae</taxon>
        <taxon>Prorocentrum</taxon>
    </lineage>
</organism>
<feature type="region of interest" description="Disordered" evidence="1">
    <location>
        <begin position="1"/>
        <end position="393"/>
    </location>
</feature>
<feature type="compositionally biased region" description="Low complexity" evidence="1">
    <location>
        <begin position="609"/>
        <end position="623"/>
    </location>
</feature>
<feature type="compositionally biased region" description="Polar residues" evidence="1">
    <location>
        <begin position="195"/>
        <end position="209"/>
    </location>
</feature>
<feature type="compositionally biased region" description="Basic and acidic residues" evidence="1">
    <location>
        <begin position="229"/>
        <end position="239"/>
    </location>
</feature>
<evidence type="ECO:0000256" key="1">
    <source>
        <dbReference type="SAM" id="MobiDB-lite"/>
    </source>
</evidence>
<dbReference type="Proteomes" id="UP001189429">
    <property type="component" value="Unassembled WGS sequence"/>
</dbReference>
<feature type="compositionally biased region" description="Basic and acidic residues" evidence="1">
    <location>
        <begin position="157"/>
        <end position="167"/>
    </location>
</feature>
<feature type="compositionally biased region" description="Basic and acidic residues" evidence="1">
    <location>
        <begin position="91"/>
        <end position="101"/>
    </location>
</feature>
<feature type="non-terminal residue" evidence="2">
    <location>
        <position position="623"/>
    </location>
</feature>
<feature type="compositionally biased region" description="Basic and acidic residues" evidence="1">
    <location>
        <begin position="318"/>
        <end position="332"/>
    </location>
</feature>
<feature type="compositionally biased region" description="Acidic residues" evidence="1">
    <location>
        <begin position="76"/>
        <end position="90"/>
    </location>
</feature>
<reference evidence="2" key="1">
    <citation type="submission" date="2023-10" db="EMBL/GenBank/DDBJ databases">
        <authorList>
            <person name="Chen Y."/>
            <person name="Shah S."/>
            <person name="Dougan E. K."/>
            <person name="Thang M."/>
            <person name="Chan C."/>
        </authorList>
    </citation>
    <scope>NUCLEOTIDE SEQUENCE [LARGE SCALE GENOMIC DNA]</scope>
</reference>
<feature type="compositionally biased region" description="Acidic residues" evidence="1">
    <location>
        <begin position="7"/>
        <end position="18"/>
    </location>
</feature>
<feature type="region of interest" description="Disordered" evidence="1">
    <location>
        <begin position="529"/>
        <end position="549"/>
    </location>
</feature>
<feature type="compositionally biased region" description="Acidic residues" evidence="1">
    <location>
        <begin position="285"/>
        <end position="295"/>
    </location>
</feature>
<gene>
    <name evidence="2" type="ORF">PCOR1329_LOCUS19392</name>
</gene>
<proteinExistence type="predicted"/>
<evidence type="ECO:0008006" key="4">
    <source>
        <dbReference type="Google" id="ProtNLM"/>
    </source>
</evidence>
<protein>
    <recommendedName>
        <fullName evidence="4">Meiosis-specific nuclear structural protein 1</fullName>
    </recommendedName>
</protein>
<sequence>PERSDAEEGTEEEEEEEDPPRFGTDEPPLRKGQRGSSQPPLRPSSEKTAPPRSGAARARPRALQRGSLQPPPERSDAEEGTEEEEEEEEDPPRFGTDEPPPRKGQRGSSQSPLGPSSEKTAPPRSGAARARPRALQRGSLQPPPERSDAEGTDDEDAPRFGADEPRQRKGQRGSSPQPPLRPSSKTADLPRSGAARQQLQAVQRGSLQQPPEPSDVEEEGTDDSDDEDPLRFGTDEPPMRKGQRGSPQPPLRPSSEKTAPPRSGAARARPRALQRGSLQPPPEPSDVEEGTDEDPLGFGSDEPRRPEGQRGPPPPQRFARDEPRQRAGRRESLQPPSEPPSEEGSDGDAELPWPAAARGACPGAEELHRWARQRGSHWSPAEQAAPTASSPELERAIAVRRAWRCQGQPRSSADLRRRLFTSPSLESLARDLRLRREFADQGAQAPRAASPRGGSPGGEMRALAALREAERARQCQGLQHELAQEGAELELAELLEHQRRAHAFELEAERLQRQREVGALKDALELERQRQLEASRDLERSRDSEWESRRRDQFYRTELAIERAKVSEEKARARVLEQLLLAAGGSAPGQTRPPPQGPGRAWARELPEASRTTTAASRRTAAG</sequence>
<dbReference type="EMBL" id="CAUYUJ010006189">
    <property type="protein sequence ID" value="CAK0816438.1"/>
    <property type="molecule type" value="Genomic_DNA"/>
</dbReference>
<keyword evidence="3" id="KW-1185">Reference proteome</keyword>
<comment type="caution">
    <text evidence="2">The sequence shown here is derived from an EMBL/GenBank/DDBJ whole genome shotgun (WGS) entry which is preliminary data.</text>
</comment>
<feature type="region of interest" description="Disordered" evidence="1">
    <location>
        <begin position="582"/>
        <end position="623"/>
    </location>
</feature>
<evidence type="ECO:0000313" key="3">
    <source>
        <dbReference type="Proteomes" id="UP001189429"/>
    </source>
</evidence>
<feature type="compositionally biased region" description="Acidic residues" evidence="1">
    <location>
        <begin position="214"/>
        <end position="228"/>
    </location>
</feature>